<evidence type="ECO:0000313" key="3">
    <source>
        <dbReference type="RefSeq" id="XP_035665152.1"/>
    </source>
</evidence>
<feature type="compositionally biased region" description="Basic and acidic residues" evidence="1">
    <location>
        <begin position="235"/>
        <end position="250"/>
    </location>
</feature>
<keyword evidence="2" id="KW-1185">Reference proteome</keyword>
<dbReference type="RefSeq" id="XP_035665152.1">
    <property type="nucleotide sequence ID" value="XM_035809259.1"/>
</dbReference>
<feature type="region of interest" description="Disordered" evidence="1">
    <location>
        <begin position="235"/>
        <end position="260"/>
    </location>
</feature>
<organism evidence="2 3">
    <name type="scientific">Branchiostoma floridae</name>
    <name type="common">Florida lancelet</name>
    <name type="synonym">Amphioxus</name>
    <dbReference type="NCBI Taxonomy" id="7739"/>
    <lineage>
        <taxon>Eukaryota</taxon>
        <taxon>Metazoa</taxon>
        <taxon>Chordata</taxon>
        <taxon>Cephalochordata</taxon>
        <taxon>Leptocardii</taxon>
        <taxon>Amphioxiformes</taxon>
        <taxon>Branchiostomatidae</taxon>
        <taxon>Branchiostoma</taxon>
    </lineage>
</organism>
<accession>A0A9J7KLM2</accession>
<gene>
    <name evidence="3" type="primary">LOC118408442</name>
</gene>
<dbReference type="GeneID" id="118408442"/>
<feature type="region of interest" description="Disordered" evidence="1">
    <location>
        <begin position="19"/>
        <end position="56"/>
    </location>
</feature>
<feature type="compositionally biased region" description="Basic and acidic residues" evidence="1">
    <location>
        <begin position="42"/>
        <end position="56"/>
    </location>
</feature>
<dbReference type="KEGG" id="bfo:118408442"/>
<dbReference type="Proteomes" id="UP000001554">
    <property type="component" value="Unplaced"/>
</dbReference>
<dbReference type="AlphaFoldDB" id="A0A9J7KLM2"/>
<evidence type="ECO:0000256" key="1">
    <source>
        <dbReference type="SAM" id="MobiDB-lite"/>
    </source>
</evidence>
<evidence type="ECO:0000313" key="2">
    <source>
        <dbReference type="Proteomes" id="UP000001554"/>
    </source>
</evidence>
<name>A0A9J7KLM2_BRAFL</name>
<proteinExistence type="predicted"/>
<sequence length="260" mass="29915">MHGKSVKARKCVQLEQARGAAAAGYITPNNRNNLSEESSDEEGSRQKERDLLIKVKSLQDKNKQYESRLRKEEENKKQQIKIMRKTHGHNLQEKQDLINNLQHVIDEQETRIFEMEAEKRGQAVTRTKKPSSGIQKLVEQINRLQVERGSLQEQLLTTQLNLEQAKLDAAGGQKFLQEKQQDQEKKQHQAENDLIRMRSEQGTTDNEKQVQKLEVANERLQREVNDLRTLVHNLSLEEKSPSKVDSRDLGGHLPSTAKSL</sequence>
<protein>
    <submittedName>
        <fullName evidence="3">Nuclear distribution protein nudE-like</fullName>
    </submittedName>
</protein>
<reference evidence="3" key="1">
    <citation type="submission" date="2025-08" db="UniProtKB">
        <authorList>
            <consortium name="RefSeq"/>
        </authorList>
    </citation>
    <scope>IDENTIFICATION</scope>
    <source>
        <strain evidence="3">S238N-H82</strain>
        <tissue evidence="3">Testes</tissue>
    </source>
</reference>
<feature type="compositionally biased region" description="Polar residues" evidence="1">
    <location>
        <begin position="27"/>
        <end position="36"/>
    </location>
</feature>